<dbReference type="RefSeq" id="WP_173200356.1">
    <property type="nucleotide sequence ID" value="NZ_JABFCX010000003.1"/>
</dbReference>
<evidence type="ECO:0000313" key="1">
    <source>
        <dbReference type="EMBL" id="NNU17177.1"/>
    </source>
</evidence>
<evidence type="ECO:0000313" key="2">
    <source>
        <dbReference type="Proteomes" id="UP000536835"/>
    </source>
</evidence>
<gene>
    <name evidence="1" type="ORF">HK107_12670</name>
</gene>
<evidence type="ECO:0008006" key="3">
    <source>
        <dbReference type="Google" id="ProtNLM"/>
    </source>
</evidence>
<protein>
    <recommendedName>
        <fullName evidence="3">DUF2007 domain-containing protein</fullName>
    </recommendedName>
</protein>
<dbReference type="Proteomes" id="UP000536835">
    <property type="component" value="Unassembled WGS sequence"/>
</dbReference>
<organism evidence="1 2">
    <name type="scientific">Parvularcula mediterranea</name>
    <dbReference type="NCBI Taxonomy" id="2732508"/>
    <lineage>
        <taxon>Bacteria</taxon>
        <taxon>Pseudomonadati</taxon>
        <taxon>Pseudomonadota</taxon>
        <taxon>Alphaproteobacteria</taxon>
        <taxon>Parvularculales</taxon>
        <taxon>Parvularculaceae</taxon>
        <taxon>Parvularcula</taxon>
    </lineage>
</organism>
<keyword evidence="2" id="KW-1185">Reference proteome</keyword>
<accession>A0A7Y3RN70</accession>
<comment type="caution">
    <text evidence="1">The sequence shown here is derived from an EMBL/GenBank/DDBJ whole genome shotgun (WGS) entry which is preliminary data.</text>
</comment>
<reference evidence="1 2" key="1">
    <citation type="submission" date="2020-05" db="EMBL/GenBank/DDBJ databases">
        <title>Parvularcula mediterraneae sp. nov., isolated from polypropylene straw from shallow seawater of the seashore of Laganas in Zakynthos island, Greece.</title>
        <authorList>
            <person name="Szabo I."/>
            <person name="Al-Omari J."/>
            <person name="Rado J."/>
            <person name="Szerdahelyi G.S."/>
        </authorList>
    </citation>
    <scope>NUCLEOTIDE SEQUENCE [LARGE SCALE GENOMIC DNA]</scope>
    <source>
        <strain evidence="1 2">ZS-1/3</strain>
    </source>
</reference>
<sequence>MKEIASFYDVGEAQVAAGYLRSLGFNVTLPEQHALGAQPELRFAFGGYRLLVPDDDAVGAEAALNRIKRESHGPACPHCGERELRRERRIGIPLLHLLGGFLLPFARGADTFKCRHCGEVVSEDEIDEPEPEL</sequence>
<name>A0A7Y3RN70_9PROT</name>
<dbReference type="EMBL" id="JABFCX010000003">
    <property type="protein sequence ID" value="NNU17177.1"/>
    <property type="molecule type" value="Genomic_DNA"/>
</dbReference>
<proteinExistence type="predicted"/>
<dbReference type="AlphaFoldDB" id="A0A7Y3RN70"/>